<feature type="chain" id="PRO_5009919116" description="DUF4148 domain-containing protein" evidence="2">
    <location>
        <begin position="24"/>
        <end position="115"/>
    </location>
</feature>
<protein>
    <recommendedName>
        <fullName evidence="5">DUF4148 domain-containing protein</fullName>
    </recommendedName>
</protein>
<feature type="signal peptide" evidence="2">
    <location>
        <begin position="1"/>
        <end position="23"/>
    </location>
</feature>
<dbReference type="Proteomes" id="UP000184395">
    <property type="component" value="Unassembled WGS sequence"/>
</dbReference>
<sequence length="115" mass="11768">MSSKSISIVAALIAATLATSAFADADHDYPKASVSTALPPASSASPSSSNVTTAITPVAQAPRGKTRDEVLQELIQARRAGLIPSGGADYPPSEATIARNLARLEAAPQKWATQP</sequence>
<dbReference type="RefSeq" id="WP_073427626.1">
    <property type="nucleotide sequence ID" value="NZ_CADFGY010000001.1"/>
</dbReference>
<dbReference type="OrthoDB" id="9115357at2"/>
<dbReference type="Pfam" id="PF13663">
    <property type="entry name" value="DUF4148"/>
    <property type="match status" value="1"/>
</dbReference>
<evidence type="ECO:0000256" key="2">
    <source>
        <dbReference type="SAM" id="SignalP"/>
    </source>
</evidence>
<feature type="compositionally biased region" description="Low complexity" evidence="1">
    <location>
        <begin position="32"/>
        <end position="54"/>
    </location>
</feature>
<evidence type="ECO:0000313" key="3">
    <source>
        <dbReference type="EMBL" id="SHJ64198.1"/>
    </source>
</evidence>
<name>A0A1M6KZ29_9BURK</name>
<dbReference type="InterPro" id="IPR025421">
    <property type="entry name" value="DUF4148"/>
</dbReference>
<gene>
    <name evidence="3" type="ORF">SAMN05192548_1004173</name>
</gene>
<organism evidence="3 4">
    <name type="scientific">Paraburkholderia terricola</name>
    <dbReference type="NCBI Taxonomy" id="169427"/>
    <lineage>
        <taxon>Bacteria</taxon>
        <taxon>Pseudomonadati</taxon>
        <taxon>Pseudomonadota</taxon>
        <taxon>Betaproteobacteria</taxon>
        <taxon>Burkholderiales</taxon>
        <taxon>Burkholderiaceae</taxon>
        <taxon>Paraburkholderia</taxon>
    </lineage>
</organism>
<evidence type="ECO:0000256" key="1">
    <source>
        <dbReference type="SAM" id="MobiDB-lite"/>
    </source>
</evidence>
<evidence type="ECO:0000313" key="4">
    <source>
        <dbReference type="Proteomes" id="UP000184395"/>
    </source>
</evidence>
<proteinExistence type="predicted"/>
<reference evidence="3 4" key="1">
    <citation type="submission" date="2016-11" db="EMBL/GenBank/DDBJ databases">
        <authorList>
            <person name="Jaros S."/>
            <person name="Januszkiewicz K."/>
            <person name="Wedrychowicz H."/>
        </authorList>
    </citation>
    <scope>NUCLEOTIDE SEQUENCE [LARGE SCALE GENOMIC DNA]</scope>
    <source>
        <strain evidence="3 4">LMG 20594</strain>
    </source>
</reference>
<dbReference type="EMBL" id="FRAB01000004">
    <property type="protein sequence ID" value="SHJ64198.1"/>
    <property type="molecule type" value="Genomic_DNA"/>
</dbReference>
<evidence type="ECO:0008006" key="5">
    <source>
        <dbReference type="Google" id="ProtNLM"/>
    </source>
</evidence>
<accession>A0A1M6KZ29</accession>
<dbReference type="AlphaFoldDB" id="A0A1M6KZ29"/>
<keyword evidence="2" id="KW-0732">Signal</keyword>
<feature type="region of interest" description="Disordered" evidence="1">
    <location>
        <begin position="31"/>
        <end position="66"/>
    </location>
</feature>
<dbReference type="STRING" id="169427.SAMN05192548_1004173"/>